<dbReference type="InterPro" id="IPR035906">
    <property type="entry name" value="MetI-like_sf"/>
</dbReference>
<dbReference type="Pfam" id="PF00528">
    <property type="entry name" value="BPD_transp_1"/>
    <property type="match status" value="1"/>
</dbReference>
<dbReference type="EMBL" id="BAUP01000061">
    <property type="protein sequence ID" value="GAJ46082.1"/>
    <property type="molecule type" value="Genomic_DNA"/>
</dbReference>
<keyword evidence="5" id="KW-0813">Transport</keyword>
<evidence type="ECO:0000256" key="3">
    <source>
        <dbReference type="ARBA" id="ARBA00022989"/>
    </source>
</evidence>
<evidence type="ECO:0000256" key="5">
    <source>
        <dbReference type="RuleBase" id="RU363032"/>
    </source>
</evidence>
<dbReference type="OrthoDB" id="9766870at2"/>
<evidence type="ECO:0000256" key="1">
    <source>
        <dbReference type="ARBA" id="ARBA00004651"/>
    </source>
</evidence>
<evidence type="ECO:0000256" key="2">
    <source>
        <dbReference type="ARBA" id="ARBA00022692"/>
    </source>
</evidence>
<feature type="transmembrane region" description="Helical" evidence="5">
    <location>
        <begin position="299"/>
        <end position="319"/>
    </location>
</feature>
<dbReference type="PANTHER" id="PTHR30325">
    <property type="entry name" value="MEMBRANE COMPONENT OF ABC TRANSPORTER"/>
    <property type="match status" value="1"/>
</dbReference>
<feature type="transmembrane region" description="Helical" evidence="5">
    <location>
        <begin position="16"/>
        <end position="34"/>
    </location>
</feature>
<dbReference type="InterPro" id="IPR000515">
    <property type="entry name" value="MetI-like"/>
</dbReference>
<comment type="similarity">
    <text evidence="5">Belongs to the binding-protein-dependent transport system permease family.</text>
</comment>
<feature type="domain" description="ABC transmembrane type-1" evidence="6">
    <location>
        <begin position="137"/>
        <end position="325"/>
    </location>
</feature>
<dbReference type="PANTHER" id="PTHR30325:SF0">
    <property type="entry name" value="INNER MEMBRANE ABC TRANSPORTER PERMEASE PROTEIN YEJE"/>
    <property type="match status" value="1"/>
</dbReference>
<proteinExistence type="inferred from homology"/>
<dbReference type="AlphaFoldDB" id="A0A023DZ22"/>
<feature type="transmembrane region" description="Helical" evidence="5">
    <location>
        <begin position="181"/>
        <end position="206"/>
    </location>
</feature>
<dbReference type="GO" id="GO:0042884">
    <property type="term" value="P:microcin transport"/>
    <property type="evidence" value="ECO:0007669"/>
    <property type="project" value="TreeGrafter"/>
</dbReference>
<gene>
    <name evidence="7" type="ORF">HE1_00403</name>
</gene>
<dbReference type="GO" id="GO:0055085">
    <property type="term" value="P:transmembrane transport"/>
    <property type="evidence" value="ECO:0007669"/>
    <property type="project" value="InterPro"/>
</dbReference>
<organism evidence="7 8">
    <name type="scientific">Holospora elegans E1</name>
    <dbReference type="NCBI Taxonomy" id="1427503"/>
    <lineage>
        <taxon>Bacteria</taxon>
        <taxon>Pseudomonadati</taxon>
        <taxon>Pseudomonadota</taxon>
        <taxon>Alphaproteobacteria</taxon>
        <taxon>Holosporales</taxon>
        <taxon>Holosporaceae</taxon>
        <taxon>Holospora</taxon>
    </lineage>
</organism>
<evidence type="ECO:0000313" key="8">
    <source>
        <dbReference type="Proteomes" id="UP000024842"/>
    </source>
</evidence>
<dbReference type="STRING" id="1427503.HE1_00403"/>
<reference evidence="7 8" key="1">
    <citation type="journal article" date="2014" name="FEMS Microbiol. Lett.">
        <title>Draft genome sequences of three Holospora species (Holospora obtusa, Holospora undulata, and Holospora elegans), endonuclear symbiotic bacteria of the ciliate Paramecium caudatum.</title>
        <authorList>
            <person name="Dohra H."/>
            <person name="Tanaka K."/>
            <person name="Suzuki T."/>
            <person name="Fujishima M."/>
            <person name="Suzuki H."/>
        </authorList>
    </citation>
    <scope>NUCLEOTIDE SEQUENCE [LARGE SCALE GENOMIC DNA]</scope>
    <source>
        <strain evidence="7 8">E1</strain>
    </source>
</reference>
<keyword evidence="4 5" id="KW-0472">Membrane</keyword>
<protein>
    <submittedName>
        <fullName evidence="7">Inner membrane ABC transporter permease protein YejE</fullName>
    </submittedName>
</protein>
<comment type="subcellular location">
    <subcellularLocation>
        <location evidence="1 5">Cell membrane</location>
        <topology evidence="1 5">Multi-pass membrane protein</topology>
    </subcellularLocation>
</comment>
<keyword evidence="3 5" id="KW-1133">Transmembrane helix</keyword>
<evidence type="ECO:0000313" key="7">
    <source>
        <dbReference type="EMBL" id="GAJ46082.1"/>
    </source>
</evidence>
<dbReference type="RefSeq" id="WP_035544167.1">
    <property type="nucleotide sequence ID" value="NZ_BAUP01000061.1"/>
</dbReference>
<sequence length="334" mass="37548">MNTFWERFKAHKKGFWALRILLLVIGITFTANFWSNDKPLIILCDKGIFFPVLRYYPETCFMKGEDLEMDYLTREFKNFVKKNHAWVVWPIYRHSPYRLSESHHPVPSAPCPLHVLGTDEQGRDLLARLVYGTRICIMFGLCVAVFGTMLGVFIGAIQGYWGGKFDLYTQRLVEIWSGLPVLFMLMIISSFLTPSLEFLAIVMSLFNWRPVSAATRAEFLKARGLPYVLSAKVLGATDFRMMWRHILPNAMTTGISQFPFLVNSGIASLASLDFLGVGLKAGTPSLGELLQQAKSNLHAPWLSVYPLCALATILVLITLTGEGLQDALDPGRSS</sequence>
<keyword evidence="2 5" id="KW-0812">Transmembrane</keyword>
<evidence type="ECO:0000259" key="6">
    <source>
        <dbReference type="PROSITE" id="PS50928"/>
    </source>
</evidence>
<dbReference type="PROSITE" id="PS50928">
    <property type="entry name" value="ABC_TM1"/>
    <property type="match status" value="1"/>
</dbReference>
<dbReference type="CDD" id="cd06261">
    <property type="entry name" value="TM_PBP2"/>
    <property type="match status" value="1"/>
</dbReference>
<accession>A0A023DZ22</accession>
<dbReference type="GO" id="GO:0005886">
    <property type="term" value="C:plasma membrane"/>
    <property type="evidence" value="ECO:0007669"/>
    <property type="project" value="UniProtKB-SubCell"/>
</dbReference>
<dbReference type="Proteomes" id="UP000024842">
    <property type="component" value="Unassembled WGS sequence"/>
</dbReference>
<name>A0A023DZ22_9PROT</name>
<evidence type="ECO:0000256" key="4">
    <source>
        <dbReference type="ARBA" id="ARBA00023136"/>
    </source>
</evidence>
<feature type="transmembrane region" description="Helical" evidence="5">
    <location>
        <begin position="135"/>
        <end position="161"/>
    </location>
</feature>
<dbReference type="SUPFAM" id="SSF161098">
    <property type="entry name" value="MetI-like"/>
    <property type="match status" value="1"/>
</dbReference>
<keyword evidence="8" id="KW-1185">Reference proteome</keyword>
<comment type="caution">
    <text evidence="7">The sequence shown here is derived from an EMBL/GenBank/DDBJ whole genome shotgun (WGS) entry which is preliminary data.</text>
</comment>
<dbReference type="Gene3D" id="1.10.3720.10">
    <property type="entry name" value="MetI-like"/>
    <property type="match status" value="1"/>
</dbReference>